<proteinExistence type="predicted"/>
<keyword evidence="3" id="KW-1185">Reference proteome</keyword>
<protein>
    <submittedName>
        <fullName evidence="2">Uncharacterized protein</fullName>
    </submittedName>
</protein>
<comment type="caution">
    <text evidence="2">The sequence shown here is derived from an EMBL/GenBank/DDBJ whole genome shotgun (WGS) entry which is preliminary data.</text>
</comment>
<gene>
    <name evidence="2" type="ORF">RirG_073530</name>
</gene>
<feature type="compositionally biased region" description="Polar residues" evidence="1">
    <location>
        <begin position="1"/>
        <end position="13"/>
    </location>
</feature>
<accession>A0A015MYW4</accession>
<dbReference type="AlphaFoldDB" id="A0A015MYW4"/>
<sequence length="77" mass="9281">MEPNNIMRTSVFNRRQRRFNSDGNERRQKRKNIDRIYKRRARIPVNNEDTLSRIAQLPLQITNDSFASQLFHGSPFY</sequence>
<evidence type="ECO:0000313" key="2">
    <source>
        <dbReference type="EMBL" id="EXX71988.1"/>
    </source>
</evidence>
<dbReference type="OrthoDB" id="10527518at2759"/>
<feature type="region of interest" description="Disordered" evidence="1">
    <location>
        <begin position="1"/>
        <end position="33"/>
    </location>
</feature>
<name>A0A015MYW4_RHIIW</name>
<dbReference type="Proteomes" id="UP000022910">
    <property type="component" value="Unassembled WGS sequence"/>
</dbReference>
<dbReference type="HOGENOM" id="CLU_2639395_0_0_1"/>
<organism evidence="2 3">
    <name type="scientific">Rhizophagus irregularis (strain DAOM 197198w)</name>
    <name type="common">Glomus intraradices</name>
    <dbReference type="NCBI Taxonomy" id="1432141"/>
    <lineage>
        <taxon>Eukaryota</taxon>
        <taxon>Fungi</taxon>
        <taxon>Fungi incertae sedis</taxon>
        <taxon>Mucoromycota</taxon>
        <taxon>Glomeromycotina</taxon>
        <taxon>Glomeromycetes</taxon>
        <taxon>Glomerales</taxon>
        <taxon>Glomeraceae</taxon>
        <taxon>Rhizophagus</taxon>
    </lineage>
</organism>
<evidence type="ECO:0000256" key="1">
    <source>
        <dbReference type="SAM" id="MobiDB-lite"/>
    </source>
</evidence>
<evidence type="ECO:0000313" key="3">
    <source>
        <dbReference type="Proteomes" id="UP000022910"/>
    </source>
</evidence>
<dbReference type="EMBL" id="JEMT01015824">
    <property type="protein sequence ID" value="EXX71988.1"/>
    <property type="molecule type" value="Genomic_DNA"/>
</dbReference>
<reference evidence="2 3" key="1">
    <citation type="submission" date="2014-02" db="EMBL/GenBank/DDBJ databases">
        <title>Single nucleus genome sequencing reveals high similarity among nuclei of an endomycorrhizal fungus.</title>
        <authorList>
            <person name="Lin K."/>
            <person name="Geurts R."/>
            <person name="Zhang Z."/>
            <person name="Limpens E."/>
            <person name="Saunders D.G."/>
            <person name="Mu D."/>
            <person name="Pang E."/>
            <person name="Cao H."/>
            <person name="Cha H."/>
            <person name="Lin T."/>
            <person name="Zhou Q."/>
            <person name="Shang Y."/>
            <person name="Li Y."/>
            <person name="Ivanov S."/>
            <person name="Sharma T."/>
            <person name="Velzen R.V."/>
            <person name="Ruijter N.D."/>
            <person name="Aanen D.K."/>
            <person name="Win J."/>
            <person name="Kamoun S."/>
            <person name="Bisseling T."/>
            <person name="Huang S."/>
        </authorList>
    </citation>
    <scope>NUCLEOTIDE SEQUENCE [LARGE SCALE GENOMIC DNA]</scope>
    <source>
        <strain evidence="3">DAOM197198w</strain>
    </source>
</reference>
<feature type="compositionally biased region" description="Basic and acidic residues" evidence="1">
    <location>
        <begin position="19"/>
        <end position="33"/>
    </location>
</feature>